<organism evidence="2">
    <name type="scientific">Musa acuminata subsp. malaccensis</name>
    <name type="common">Wild banana</name>
    <name type="synonym">Musa malaccensis</name>
    <dbReference type="NCBI Taxonomy" id="214687"/>
    <lineage>
        <taxon>Eukaryota</taxon>
        <taxon>Viridiplantae</taxon>
        <taxon>Streptophyta</taxon>
        <taxon>Embryophyta</taxon>
        <taxon>Tracheophyta</taxon>
        <taxon>Spermatophyta</taxon>
        <taxon>Magnoliopsida</taxon>
        <taxon>Liliopsida</taxon>
        <taxon>Zingiberales</taxon>
        <taxon>Musaceae</taxon>
        <taxon>Musa</taxon>
    </lineage>
</organism>
<feature type="transmembrane region" description="Helical" evidence="1">
    <location>
        <begin position="20"/>
        <end position="44"/>
    </location>
</feature>
<accession>A0A8D6ZIP1</accession>
<evidence type="ECO:0000256" key="1">
    <source>
        <dbReference type="SAM" id="Phobius"/>
    </source>
</evidence>
<reference evidence="2" key="1">
    <citation type="submission" date="2021-03" db="EMBL/GenBank/DDBJ databases">
        <authorList>
            <consortium name="Genoscope - CEA"/>
            <person name="William W."/>
        </authorList>
    </citation>
    <scope>NUCLEOTIDE SEQUENCE</scope>
    <source>
        <strain evidence="2">Doubled-haploid Pahang</strain>
    </source>
</reference>
<protein>
    <submittedName>
        <fullName evidence="2">(wild Malaysian banana) hypothetical protein</fullName>
    </submittedName>
</protein>
<sequence length="83" mass="9984">RSQKLSYAQLSYFSRNTRRIKLLAFACFFRQSSILNSIAFRLVWKLRFGAWFPWLPLLQQPKRPPQLLLLLCRQQPSLLHPPW</sequence>
<name>A0A8D6ZIP1_MUSAM</name>
<keyword evidence="1" id="KW-1133">Transmembrane helix</keyword>
<dbReference type="EMBL" id="HG996472">
    <property type="protein sequence ID" value="CAG1830652.1"/>
    <property type="molecule type" value="Genomic_DNA"/>
</dbReference>
<proteinExistence type="predicted"/>
<evidence type="ECO:0000313" key="2">
    <source>
        <dbReference type="EMBL" id="CAG1830652.1"/>
    </source>
</evidence>
<feature type="non-terminal residue" evidence="2">
    <location>
        <position position="1"/>
    </location>
</feature>
<gene>
    <name evidence="2" type="ORF">GSMUA_339060.1</name>
</gene>
<keyword evidence="1" id="KW-0812">Transmembrane</keyword>
<dbReference type="AlphaFoldDB" id="A0A8D6ZIP1"/>
<keyword evidence="1" id="KW-0472">Membrane</keyword>